<keyword evidence="4" id="KW-1185">Reference proteome</keyword>
<protein>
    <submittedName>
        <fullName evidence="3">VOC family protein</fullName>
    </submittedName>
</protein>
<dbReference type="Gene3D" id="3.10.180.10">
    <property type="entry name" value="2,3-Dihydroxybiphenyl 1,2-Dioxygenase, domain 1"/>
    <property type="match status" value="1"/>
</dbReference>
<evidence type="ECO:0000313" key="3">
    <source>
        <dbReference type="EMBL" id="MFC0081487.1"/>
    </source>
</evidence>
<dbReference type="EMBL" id="JBHLYQ010000033">
    <property type="protein sequence ID" value="MFC0081487.1"/>
    <property type="molecule type" value="Genomic_DNA"/>
</dbReference>
<dbReference type="Pfam" id="PF00903">
    <property type="entry name" value="Glyoxalase"/>
    <property type="match status" value="1"/>
</dbReference>
<sequence>MEVLASRLLLHPADPPASLHFYRDVLGLPVYREFGDGDQRGVVFFLGGGYLEVSGRRPPDRPGPTPATRLWLQVRDLRAELARLQAAGVEPVREARLEPWGLLEAWIQDPEGLPIVLVEVPADHPLRRDLRPPSGSPGAPTHDSEARQE</sequence>
<organism evidence="3 4">
    <name type="scientific">Aciditerrimonas ferrireducens</name>
    <dbReference type="NCBI Taxonomy" id="667306"/>
    <lineage>
        <taxon>Bacteria</taxon>
        <taxon>Bacillati</taxon>
        <taxon>Actinomycetota</taxon>
        <taxon>Acidimicrobiia</taxon>
        <taxon>Acidimicrobiales</taxon>
        <taxon>Acidimicrobiaceae</taxon>
        <taxon>Aciditerrimonas</taxon>
    </lineage>
</organism>
<reference evidence="3 4" key="1">
    <citation type="submission" date="2024-09" db="EMBL/GenBank/DDBJ databases">
        <authorList>
            <person name="Sun Q."/>
            <person name="Mori K."/>
        </authorList>
    </citation>
    <scope>NUCLEOTIDE SEQUENCE [LARGE SCALE GENOMIC DNA]</scope>
    <source>
        <strain evidence="3 4">JCM 15389</strain>
    </source>
</reference>
<dbReference type="SUPFAM" id="SSF54593">
    <property type="entry name" value="Glyoxalase/Bleomycin resistance protein/Dihydroxybiphenyl dioxygenase"/>
    <property type="match status" value="1"/>
</dbReference>
<feature type="region of interest" description="Disordered" evidence="1">
    <location>
        <begin position="125"/>
        <end position="149"/>
    </location>
</feature>
<dbReference type="RefSeq" id="WP_377788737.1">
    <property type="nucleotide sequence ID" value="NZ_JBHLYQ010000033.1"/>
</dbReference>
<dbReference type="PROSITE" id="PS51819">
    <property type="entry name" value="VOC"/>
    <property type="match status" value="1"/>
</dbReference>
<dbReference type="InterPro" id="IPR004360">
    <property type="entry name" value="Glyas_Fos-R_dOase_dom"/>
</dbReference>
<gene>
    <name evidence="3" type="ORF">ACFFRE_04900</name>
</gene>
<proteinExistence type="predicted"/>
<feature type="domain" description="VOC" evidence="2">
    <location>
        <begin position="4"/>
        <end position="120"/>
    </location>
</feature>
<dbReference type="InterPro" id="IPR029068">
    <property type="entry name" value="Glyas_Bleomycin-R_OHBP_Dase"/>
</dbReference>
<comment type="caution">
    <text evidence="3">The sequence shown here is derived from an EMBL/GenBank/DDBJ whole genome shotgun (WGS) entry which is preliminary data.</text>
</comment>
<name>A0ABV6C1C6_9ACTN</name>
<evidence type="ECO:0000256" key="1">
    <source>
        <dbReference type="SAM" id="MobiDB-lite"/>
    </source>
</evidence>
<dbReference type="InterPro" id="IPR037523">
    <property type="entry name" value="VOC_core"/>
</dbReference>
<dbReference type="Proteomes" id="UP001589788">
    <property type="component" value="Unassembled WGS sequence"/>
</dbReference>
<evidence type="ECO:0000313" key="4">
    <source>
        <dbReference type="Proteomes" id="UP001589788"/>
    </source>
</evidence>
<accession>A0ABV6C1C6</accession>
<evidence type="ECO:0000259" key="2">
    <source>
        <dbReference type="PROSITE" id="PS51819"/>
    </source>
</evidence>